<feature type="signal peptide" evidence="11">
    <location>
        <begin position="1"/>
        <end position="23"/>
    </location>
</feature>
<feature type="active site" description="Charge relay system" evidence="8 9">
    <location>
        <position position="638"/>
    </location>
</feature>
<evidence type="ECO:0000256" key="9">
    <source>
        <dbReference type="PROSITE-ProRule" id="PRU01240"/>
    </source>
</evidence>
<comment type="subcellular location">
    <subcellularLocation>
        <location evidence="1">Secreted</location>
    </subcellularLocation>
</comment>
<dbReference type="InterPro" id="IPR000209">
    <property type="entry name" value="Peptidase_S8/S53_dom"/>
</dbReference>
<feature type="active site" description="Charge relay system" evidence="8 9">
    <location>
        <position position="204"/>
    </location>
</feature>
<keyword evidence="7" id="KW-0325">Glycoprotein</keyword>
<dbReference type="PROSITE" id="PS51892">
    <property type="entry name" value="SUBTILASE"/>
    <property type="match status" value="1"/>
</dbReference>
<dbReference type="GO" id="GO:0005576">
    <property type="term" value="C:extracellular region"/>
    <property type="evidence" value="ECO:0007669"/>
    <property type="project" value="UniProtKB-SubCell"/>
</dbReference>
<dbReference type="Pfam" id="PF00082">
    <property type="entry name" value="Peptidase_S8"/>
    <property type="match status" value="1"/>
</dbReference>
<feature type="active site" description="Charge relay system" evidence="8 9">
    <location>
        <position position="282"/>
    </location>
</feature>
<dbReference type="PRINTS" id="PR00723">
    <property type="entry name" value="SUBTILISIN"/>
</dbReference>
<dbReference type="PROSITE" id="PS00138">
    <property type="entry name" value="SUBTILASE_SER"/>
    <property type="match status" value="1"/>
</dbReference>
<feature type="chain" id="PRO_5023084196" evidence="11">
    <location>
        <begin position="24"/>
        <end position="1494"/>
    </location>
</feature>
<evidence type="ECO:0000259" key="13">
    <source>
        <dbReference type="Pfam" id="PF02225"/>
    </source>
</evidence>
<dbReference type="Gene3D" id="2.60.40.10">
    <property type="entry name" value="Immunoglobulins"/>
    <property type="match status" value="1"/>
</dbReference>
<dbReference type="InterPro" id="IPR045051">
    <property type="entry name" value="SBT"/>
</dbReference>
<dbReference type="SUPFAM" id="SSF52743">
    <property type="entry name" value="Subtilisin-like"/>
    <property type="match status" value="1"/>
</dbReference>
<dbReference type="Pfam" id="PF05922">
    <property type="entry name" value="Inhibitor_I9"/>
    <property type="match status" value="1"/>
</dbReference>
<keyword evidence="17" id="KW-1185">Reference proteome</keyword>
<dbReference type="Pfam" id="PF22352">
    <property type="entry name" value="K319L-like_PKD"/>
    <property type="match status" value="1"/>
</dbReference>
<dbReference type="Gene3D" id="3.50.30.30">
    <property type="match status" value="1"/>
</dbReference>
<evidence type="ECO:0000256" key="5">
    <source>
        <dbReference type="ARBA" id="ARBA00022801"/>
    </source>
</evidence>
<evidence type="ECO:0000256" key="1">
    <source>
        <dbReference type="ARBA" id="ARBA00004613"/>
    </source>
</evidence>
<dbReference type="InterPro" id="IPR041469">
    <property type="entry name" value="Subtilisin-like_FN3"/>
</dbReference>
<gene>
    <name evidence="16" type="ORF">FBQ74_08375</name>
</gene>
<dbReference type="InterPro" id="IPR023827">
    <property type="entry name" value="Peptidase_S8_Asp-AS"/>
</dbReference>
<feature type="domain" description="Inhibitor I9" evidence="14">
    <location>
        <begin position="58"/>
        <end position="168"/>
    </location>
</feature>
<evidence type="ECO:0000256" key="3">
    <source>
        <dbReference type="ARBA" id="ARBA00022670"/>
    </source>
</evidence>
<reference evidence="16 17" key="1">
    <citation type="submission" date="2019-04" db="EMBL/GenBank/DDBJ databases">
        <title>Salinimonas iocasae sp. nov., a halophilic bacterium isolated from the outer tube casing of tubeworms in Okinawa Trough.</title>
        <authorList>
            <person name="Zhang H."/>
            <person name="Wang H."/>
            <person name="Li C."/>
        </authorList>
    </citation>
    <scope>NUCLEOTIDE SEQUENCE [LARGE SCALE GENOMIC DNA]</scope>
    <source>
        <strain evidence="16 17">KX18D6</strain>
    </source>
</reference>
<dbReference type="GO" id="GO:0006508">
    <property type="term" value="P:proteolysis"/>
    <property type="evidence" value="ECO:0007669"/>
    <property type="project" value="UniProtKB-KW"/>
</dbReference>
<feature type="domain" description="Subtilisin-like protease fibronectin type-III" evidence="15">
    <location>
        <begin position="727"/>
        <end position="819"/>
    </location>
</feature>
<dbReference type="InterPro" id="IPR034197">
    <property type="entry name" value="Peptidases_S8_3"/>
</dbReference>
<comment type="similarity">
    <text evidence="2 9 10">Belongs to the peptidase S8 family.</text>
</comment>
<dbReference type="InterPro" id="IPR003137">
    <property type="entry name" value="PA_domain"/>
</dbReference>
<dbReference type="Pfam" id="PF02225">
    <property type="entry name" value="PA"/>
    <property type="match status" value="1"/>
</dbReference>
<dbReference type="InterPro" id="IPR010259">
    <property type="entry name" value="S8pro/Inhibitor_I9"/>
</dbReference>
<evidence type="ECO:0000256" key="10">
    <source>
        <dbReference type="RuleBase" id="RU003355"/>
    </source>
</evidence>
<evidence type="ECO:0000313" key="17">
    <source>
        <dbReference type="Proteomes" id="UP000304912"/>
    </source>
</evidence>
<dbReference type="Gene3D" id="3.40.50.200">
    <property type="entry name" value="Peptidase S8/S53 domain"/>
    <property type="match status" value="1"/>
</dbReference>
<dbReference type="InterPro" id="IPR013783">
    <property type="entry name" value="Ig-like_fold"/>
</dbReference>
<evidence type="ECO:0000259" key="14">
    <source>
        <dbReference type="Pfam" id="PF05922"/>
    </source>
</evidence>
<keyword evidence="4 11" id="KW-0732">Signal</keyword>
<evidence type="ECO:0000256" key="11">
    <source>
        <dbReference type="SAM" id="SignalP"/>
    </source>
</evidence>
<evidence type="ECO:0000313" key="16">
    <source>
        <dbReference type="EMBL" id="QCZ93501.1"/>
    </source>
</evidence>
<organism evidence="16 17">
    <name type="scientific">Salinimonas iocasae</name>
    <dbReference type="NCBI Taxonomy" id="2572577"/>
    <lineage>
        <taxon>Bacteria</taxon>
        <taxon>Pseudomonadati</taxon>
        <taxon>Pseudomonadota</taxon>
        <taxon>Gammaproteobacteria</taxon>
        <taxon>Alteromonadales</taxon>
        <taxon>Alteromonadaceae</taxon>
        <taxon>Alteromonas/Salinimonas group</taxon>
        <taxon>Salinimonas</taxon>
    </lineage>
</organism>
<dbReference type="KEGG" id="salk:FBQ74_08375"/>
<dbReference type="Proteomes" id="UP000304912">
    <property type="component" value="Chromosome"/>
</dbReference>
<evidence type="ECO:0000256" key="2">
    <source>
        <dbReference type="ARBA" id="ARBA00011073"/>
    </source>
</evidence>
<keyword evidence="3 9" id="KW-0645">Protease</keyword>
<protein>
    <submittedName>
        <fullName evidence="16">Peptidase S8</fullName>
    </submittedName>
</protein>
<name>A0A5B7YD65_9ALTE</name>
<evidence type="ECO:0000259" key="15">
    <source>
        <dbReference type="Pfam" id="PF17766"/>
    </source>
</evidence>
<dbReference type="CDD" id="cd04852">
    <property type="entry name" value="Peptidases_S8_3"/>
    <property type="match status" value="1"/>
</dbReference>
<dbReference type="CDD" id="cd02120">
    <property type="entry name" value="PA_subtilisin_like"/>
    <property type="match status" value="1"/>
</dbReference>
<dbReference type="Pfam" id="PF17766">
    <property type="entry name" value="fn3_6"/>
    <property type="match status" value="1"/>
</dbReference>
<evidence type="ECO:0000256" key="8">
    <source>
        <dbReference type="PIRSR" id="PIRSR615500-1"/>
    </source>
</evidence>
<dbReference type="InterPro" id="IPR036852">
    <property type="entry name" value="Peptidase_S8/S53_dom_sf"/>
</dbReference>
<dbReference type="InterPro" id="IPR015500">
    <property type="entry name" value="Peptidase_S8_subtilisin-rel"/>
</dbReference>
<dbReference type="OrthoDB" id="614750at2"/>
<evidence type="ECO:0000256" key="7">
    <source>
        <dbReference type="ARBA" id="ARBA00023180"/>
    </source>
</evidence>
<dbReference type="Gene3D" id="2.60.120.380">
    <property type="match status" value="1"/>
</dbReference>
<evidence type="ECO:0000256" key="6">
    <source>
        <dbReference type="ARBA" id="ARBA00022825"/>
    </source>
</evidence>
<dbReference type="PROSITE" id="PS00136">
    <property type="entry name" value="SUBTILASE_ASP"/>
    <property type="match status" value="1"/>
</dbReference>
<accession>A0A5B7YD65</accession>
<feature type="domain" description="PA" evidence="13">
    <location>
        <begin position="479"/>
        <end position="553"/>
    </location>
</feature>
<dbReference type="GO" id="GO:0004252">
    <property type="term" value="F:serine-type endopeptidase activity"/>
    <property type="evidence" value="ECO:0007669"/>
    <property type="project" value="UniProtKB-UniRule"/>
</dbReference>
<dbReference type="EMBL" id="CP039852">
    <property type="protein sequence ID" value="QCZ93501.1"/>
    <property type="molecule type" value="Genomic_DNA"/>
</dbReference>
<sequence length="1494" mass="158612">MTSMMTTLASLLLTVGTAGSVAAQPGEFKPLQPVSEGKPTSFNQVRSTSTVENAGSRVYIVRFDGPSAVQYHQNIVGAQKNQLSALVPYTSSESVHQNRNVVEYVNTLKQEQKQIIDIMYRKVGNFKVLSHYHYAINGIAIEASDEQARMLRNIAGISEVEADKVRSLNTDTGPLLIGADNIWAGSAGNTSATLGEGITIAILDTGINTDHPSFADIGDDDYNHSNPLGSGNYLGDCANGFAQLCNDKLIGVYSYSAITEVYTDTEVFETALPANGEDYNGHGTHVAAIAAGNILRDVAEVLPDAGETQSDGIESGFVYEQISGVAPHANVVSFQVCLPGEDDDTYNGCYDSVIAKAIEDAIASGVVDVINFSISGDGDPWTGAVNEAWLAAHSAGIFTSHSASNSGPDDFTTEKQSPWMTVVGATTHGRLVDYEKQIQNFSGGTITPAPMTGSSNTGQIRAPVIYAGDVPNPNDPGNDPAQCLQPYPDGTFDGEIVVCDRGDIARIDKAKHVAAGGAGGYVLANVEGGATNLANDTYVIPGIHIDAQDAERLKSWLASGSGHVATITAADGGISVDPDAADIVADFSSRGPNSLISTLTPHLTAPGVDIFAAFSDEHYGHDVTGPAPADFAYLSGTSMASPHVAGSAALIKSAHPEWTPDEIRSAMMLTAQTEVQTGNSGRAASWFDMGAGRVQVDAAIQSSLVMNETTARYRNADPSLGGEPRSLNMPSVIDSECFNRCSWQRTVTATRDGTWTVQASSEDSSFDVSVSPSSFSLASGESQTLTVEMNTESLSNNQRGIGQILLTGNDNSVLHIPVVAFASNGTIPDAIDIEAHRNFDSLLVEDVYTTEISQFTVSSYGFTPATKTVETLAPDSDNSELLDDTSDGVYLLPLTLTSSDIRLVAEITDSSADDMDLFVIHDKNQNGIPEASEIIAESTSFNVTEYISLERPEPGDYWVAVQNWAGSGASQDDFTLFTGVLDSTLKTNLVVEGPDSVAAEEEFDLRLTWALPDAVIGDRFYGAFALSSDANAIGDVSFSTVDLVRDRDDVYLTSESPARVTEGDIIPFTVNVITNDTNQDRNYLIEVTMPDSLALDTSSVTGASSVTENQIVWEVLQTAVETPERQVAVTTAATDLQCQESADQITPFFSWAPEVPDDQQYKTFRTPVSYLGQSLTHLTVTQNGKVSFDPTLSLQDIEQSETETLTATRQISPFYLPSEAARSIATRVLNNEQRASVIQWHDTQSEHKVALLLRPGDDASVPSMVMAYDGAHSQGPAFAVNNGKSLWQTSAASGMQREAVCVYPLDASVQVVAQLQFEARVTDAASPGLFDIQVVSDITNVQGTREEQAALFTGVQIEAIPQVTISGGDVIAMTAGQSRQISATASDANGDNLQFQWALTGSANATLSNATTDTVTVTAPQVSEPTDLSLQVTVTDSFGNQASDTATISVSPAATQNRSQSGSGGGGAIQSYILLVLTGVAMIRRRRGDTTRLR</sequence>
<dbReference type="PANTHER" id="PTHR10795">
    <property type="entry name" value="PROPROTEIN CONVERTASE SUBTILISIN/KEXIN"/>
    <property type="match status" value="1"/>
</dbReference>
<keyword evidence="6 9" id="KW-0720">Serine protease</keyword>
<evidence type="ECO:0000259" key="12">
    <source>
        <dbReference type="Pfam" id="PF00082"/>
    </source>
</evidence>
<proteinExistence type="inferred from homology"/>
<feature type="domain" description="Peptidase S8/S53" evidence="12">
    <location>
        <begin position="195"/>
        <end position="676"/>
    </location>
</feature>
<keyword evidence="5 9" id="KW-0378">Hydrolase</keyword>
<evidence type="ECO:0000256" key="4">
    <source>
        <dbReference type="ARBA" id="ARBA00022729"/>
    </source>
</evidence>
<dbReference type="InterPro" id="IPR023828">
    <property type="entry name" value="Peptidase_S8_Ser-AS"/>
</dbReference>